<feature type="compositionally biased region" description="Gly residues" evidence="1">
    <location>
        <begin position="197"/>
        <end position="212"/>
    </location>
</feature>
<evidence type="ECO:0000313" key="2">
    <source>
        <dbReference type="EMBL" id="KAK1467907.1"/>
    </source>
</evidence>
<accession>A0AAI9Y0M6</accession>
<feature type="compositionally biased region" description="Basic and acidic residues" evidence="1">
    <location>
        <begin position="1"/>
        <end position="26"/>
    </location>
</feature>
<feature type="region of interest" description="Disordered" evidence="1">
    <location>
        <begin position="1"/>
        <end position="41"/>
    </location>
</feature>
<feature type="region of interest" description="Disordered" evidence="1">
    <location>
        <begin position="194"/>
        <end position="219"/>
    </location>
</feature>
<dbReference type="AlphaFoldDB" id="A0AAI9Y0M6"/>
<feature type="region of interest" description="Disordered" evidence="1">
    <location>
        <begin position="231"/>
        <end position="272"/>
    </location>
</feature>
<feature type="region of interest" description="Disordered" evidence="1">
    <location>
        <begin position="564"/>
        <end position="590"/>
    </location>
</feature>
<keyword evidence="3" id="KW-1185">Reference proteome</keyword>
<feature type="region of interest" description="Disordered" evidence="1">
    <location>
        <begin position="294"/>
        <end position="328"/>
    </location>
</feature>
<gene>
    <name evidence="2" type="ORF">CCUS01_06864</name>
</gene>
<organism evidence="2 3">
    <name type="scientific">Colletotrichum cuscutae</name>
    <dbReference type="NCBI Taxonomy" id="1209917"/>
    <lineage>
        <taxon>Eukaryota</taxon>
        <taxon>Fungi</taxon>
        <taxon>Dikarya</taxon>
        <taxon>Ascomycota</taxon>
        <taxon>Pezizomycotina</taxon>
        <taxon>Sordariomycetes</taxon>
        <taxon>Hypocreomycetidae</taxon>
        <taxon>Glomerellales</taxon>
        <taxon>Glomerellaceae</taxon>
        <taxon>Colletotrichum</taxon>
        <taxon>Colletotrichum acutatum species complex</taxon>
    </lineage>
</organism>
<reference evidence="2" key="1">
    <citation type="submission" date="2016-11" db="EMBL/GenBank/DDBJ databases">
        <title>The genome sequence of Colletotrichum cuscutae.</title>
        <authorList>
            <person name="Baroncelli R."/>
        </authorList>
    </citation>
    <scope>NUCLEOTIDE SEQUENCE</scope>
    <source>
        <strain evidence="2">IMI 304802</strain>
    </source>
</reference>
<feature type="compositionally biased region" description="Basic and acidic residues" evidence="1">
    <location>
        <begin position="299"/>
        <end position="327"/>
    </location>
</feature>
<protein>
    <submittedName>
        <fullName evidence="2">Uncharacterized protein</fullName>
    </submittedName>
</protein>
<evidence type="ECO:0000256" key="1">
    <source>
        <dbReference type="SAM" id="MobiDB-lite"/>
    </source>
</evidence>
<dbReference type="Proteomes" id="UP001239213">
    <property type="component" value="Unassembled WGS sequence"/>
</dbReference>
<feature type="compositionally biased region" description="Basic and acidic residues" evidence="1">
    <location>
        <begin position="564"/>
        <end position="586"/>
    </location>
</feature>
<sequence>MRRNSRMRDSGAKGADRRDVRNEINRNSRNGTTSGAGTGVLGLDEEGEASLSCDLSGPCQNSNASCSRNRLFLQSTSSNARRYASQRRPSFVSERIEAQGDLRRRGYRSNRVDAGAIWEFDEGVATAARIGEVAQTMIAIGRGIGLCCSCGRDLDGGAERNDQSKRNTEEKWRICLGGSKTADSSTIEATTTKLAWGRGGGGEGDGGRGGRTGRGRERLLVQGRRATAGLYNKMGIGPTGGGEGGKTRQEKCNTGKQHLAGDTSIPSPQTSESPWTYSLCLDWGWDWVSGRRRGTQGKKLRDDNLNQRTGTDREEGTRKESERRDHFTTPTTHLRLAARPRNTWRMESSGLTLTLTIVSHSHSQSVFLHESKWDGNCVLCGLWGTDRDRHTGPNIRKNMTLTSPAPAPLPSVLRRMDDLRDAGTGLLEGLTVADDRLKREPASFLVIVARPSREGAEPCHSRETRHAIAGRRSTCSVSVGGHGIGYLWALGGIRKLGLAGTRGIDDEGGWVLRMPVNAGGECVCDFCALPVFNGESKQAIRRDEKRGGLASKYSYDGKVEGQARKQLEGDKLQSPREGDRGSEWNGKRNWNGGRTGGMFCRQKEAVFAVRGEEEGSCATARIARQLPVLLWCPGNESMRYSGSALRYWSGSSTQWKLRVLVYGDVVARYLSPALCVGGAGFQWTGFAVRYGCLPFLTISQVMRVLGTQSSAYYAEILCRIINALDKAYSHVHTAYLHTWKVPKVPRYFTMSKVGAKSGKVVTNGLFPSHSNPNAFRTTVFECNLAVFERSTNISYTKPQFSASMPTLHNRVPYFTSRPAPGLASWASEIPEYGYLRIDLPKPGSLPYPSERASGASYFRMSFPLSLYGVKMNTKDDQQVPCIRDFFLLLLSLKNSARQSFVFGSPILSAVSVTVLLTGGTGKVGCRVDGSGQGGAMGNSMIGFSNYGRYVVTYLGTDHRTSSFWASLPTSGQVLSDAISGLATSR</sequence>
<proteinExistence type="predicted"/>
<comment type="caution">
    <text evidence="2">The sequence shown here is derived from an EMBL/GenBank/DDBJ whole genome shotgun (WGS) entry which is preliminary data.</text>
</comment>
<name>A0AAI9Y0M6_9PEZI</name>
<evidence type="ECO:0000313" key="3">
    <source>
        <dbReference type="Proteomes" id="UP001239213"/>
    </source>
</evidence>
<dbReference type="EMBL" id="MPDP01000255">
    <property type="protein sequence ID" value="KAK1467907.1"/>
    <property type="molecule type" value="Genomic_DNA"/>
</dbReference>